<dbReference type="InterPro" id="IPR047187">
    <property type="entry name" value="SF1_C_Upf1"/>
</dbReference>
<keyword evidence="1" id="KW-0547">Nucleotide-binding</keyword>
<dbReference type="PANTHER" id="PTHR10887">
    <property type="entry name" value="DNA2/NAM7 HELICASE FAMILY"/>
    <property type="match status" value="1"/>
</dbReference>
<dbReference type="GO" id="GO:0031048">
    <property type="term" value="P:regulatory ncRNA-mediated heterochromatin formation"/>
    <property type="evidence" value="ECO:0007669"/>
    <property type="project" value="TreeGrafter"/>
</dbReference>
<reference evidence="5" key="1">
    <citation type="submission" date="2022-11" db="EMBL/GenBank/DDBJ databases">
        <title>Chromosomal genome sequence assembly and mating type (MAT) locus characterization of the leprose asexual lichenized fungus Lepraria neglecta (Nyl.) Erichsen.</title>
        <authorList>
            <person name="Allen J.L."/>
            <person name="Pfeffer B."/>
        </authorList>
    </citation>
    <scope>NUCLEOTIDE SEQUENCE</scope>
    <source>
        <strain evidence="5">Allen 5258</strain>
    </source>
</reference>
<accession>A0AAE0DML9</accession>
<organism evidence="5 6">
    <name type="scientific">Lepraria neglecta</name>
    <dbReference type="NCBI Taxonomy" id="209136"/>
    <lineage>
        <taxon>Eukaryota</taxon>
        <taxon>Fungi</taxon>
        <taxon>Dikarya</taxon>
        <taxon>Ascomycota</taxon>
        <taxon>Pezizomycotina</taxon>
        <taxon>Lecanoromycetes</taxon>
        <taxon>OSLEUM clade</taxon>
        <taxon>Lecanoromycetidae</taxon>
        <taxon>Lecanorales</taxon>
        <taxon>Lecanorineae</taxon>
        <taxon>Stereocaulaceae</taxon>
        <taxon>Lepraria</taxon>
    </lineage>
</organism>
<feature type="domain" description="DNA2/NAM7 helicase helicase" evidence="3">
    <location>
        <begin position="513"/>
        <end position="841"/>
    </location>
</feature>
<evidence type="ECO:0000313" key="6">
    <source>
        <dbReference type="Proteomes" id="UP001276659"/>
    </source>
</evidence>
<dbReference type="InterPro" id="IPR041679">
    <property type="entry name" value="DNA2/NAM7-like_C"/>
</dbReference>
<protein>
    <recommendedName>
        <fullName evidence="7">NFX1-type zinc finger-containing protein 1</fullName>
    </recommendedName>
</protein>
<evidence type="ECO:0000259" key="4">
    <source>
        <dbReference type="Pfam" id="PF13087"/>
    </source>
</evidence>
<dbReference type="SUPFAM" id="SSF52540">
    <property type="entry name" value="P-loop containing nucleoside triphosphate hydrolases"/>
    <property type="match status" value="1"/>
</dbReference>
<keyword evidence="1" id="KW-0378">Hydrolase</keyword>
<proteinExistence type="predicted"/>
<comment type="caution">
    <text evidence="5">The sequence shown here is derived from an EMBL/GenBank/DDBJ whole genome shotgun (WGS) entry which is preliminary data.</text>
</comment>
<dbReference type="GO" id="GO:0004386">
    <property type="term" value="F:helicase activity"/>
    <property type="evidence" value="ECO:0007669"/>
    <property type="project" value="InterPro"/>
</dbReference>
<dbReference type="Gene3D" id="3.40.50.300">
    <property type="entry name" value="P-loop containing nucleotide triphosphate hydrolases"/>
    <property type="match status" value="2"/>
</dbReference>
<dbReference type="GO" id="GO:0031380">
    <property type="term" value="C:nuclear RNA-directed RNA polymerase complex"/>
    <property type="evidence" value="ECO:0007669"/>
    <property type="project" value="TreeGrafter"/>
</dbReference>
<dbReference type="InterPro" id="IPR041677">
    <property type="entry name" value="DNA2/NAM7_AAA_11"/>
</dbReference>
<feature type="compositionally biased region" description="Polar residues" evidence="2">
    <location>
        <begin position="1012"/>
        <end position="1023"/>
    </location>
</feature>
<dbReference type="CDD" id="cd17936">
    <property type="entry name" value="EEXXEc_NFX1"/>
    <property type="match status" value="1"/>
</dbReference>
<dbReference type="Pfam" id="PF13086">
    <property type="entry name" value="AAA_11"/>
    <property type="match status" value="1"/>
</dbReference>
<dbReference type="EMBL" id="JASNWA010000006">
    <property type="protein sequence ID" value="KAK3175080.1"/>
    <property type="molecule type" value="Genomic_DNA"/>
</dbReference>
<dbReference type="PANTHER" id="PTHR10887:SF445">
    <property type="entry name" value="NFX1-TYPE ZINC FINGER-CONTAINING PROTEIN 1"/>
    <property type="match status" value="1"/>
</dbReference>
<dbReference type="CDD" id="cd18808">
    <property type="entry name" value="SF1_C_Upf1"/>
    <property type="match status" value="1"/>
</dbReference>
<gene>
    <name evidence="5" type="ORF">OEA41_002326</name>
</gene>
<dbReference type="InterPro" id="IPR045055">
    <property type="entry name" value="DNA2/NAM7-like"/>
</dbReference>
<dbReference type="Proteomes" id="UP001276659">
    <property type="component" value="Unassembled WGS sequence"/>
</dbReference>
<evidence type="ECO:0000256" key="2">
    <source>
        <dbReference type="SAM" id="MobiDB-lite"/>
    </source>
</evidence>
<dbReference type="Pfam" id="PF13087">
    <property type="entry name" value="AAA_12"/>
    <property type="match status" value="1"/>
</dbReference>
<dbReference type="InterPro" id="IPR027417">
    <property type="entry name" value="P-loop_NTPase"/>
</dbReference>
<name>A0AAE0DML9_9LECA</name>
<sequence>MLPRDLDDEDNYGRQHIRTLLNMVAHTHGYGKFVDLVRPFLLVIAHPALLDCLSVDTFVGGLYNFISGSNGSRAVPFFQRLSTNLLKQHLDSITHTQTKKLETTLIAMSTALRELLRREQRAIFHEDLPALVNSMENVVEATGIDSLSLAFQIVRNSIGELRGMIVRSQGLLQYEEEPQVGGVSAPVVTSTYPRDLILPRDRHDNDKMDITKIKVLPTEDEIRSDHVEFLPSTDRDQPHFLTDSAERHLDTHFRLLRHDIFGELSEALSGGLIALDNDPAVVEDPKFSLGNIRAYPHPKAHIRYVSFDQRRGLEAQVSFLQPFPLRKKSPPERRKWWEESKRLEEGILLCLLFVEDTKSSLLFFTVSEKCTDTRKEYGLSYDKHQATIKAKLATRSQNDFEAMTRLSCQKTHGLLVEFPGVLLATFVPILENIQKMQRLSRLPFRQWILPDRVSSHGAMSKAVDISPPLYARGPGFAFSLNPILKDPRGDMSLATTVPADSSYATEELEARTQLDRGQCQALIAALTREFAFIQGPPGTGKSYLGVQLMRVLLACKTKANLGPIVVVCYTNHALDQFLEHLIEVGIEKVIRMGSQSQSSLLEGKNLRVISKGESKTKSERYHLAMTYKALEAQEKTIRKLLGRLHGSQKRKDWASVENHILHKHPRIHSQFHRVDEDGFTTVGKEPFDIWAGDKLPAWSEQSEKAHLPLESIEHLLAQATQNVHRIALPNRHRLVDFWTEQMRNETTDELFEMVKHADNLHQQLTNVHDDVDRRVLQTADVIGVTTTGLARRIATLQHVRCKVVICEEAGEVMEPHMISALLPSVEHFIQIGDHQQLRPQVNNFQLSLESQRGTLYQLDRSQFERLSVGERGRPAFPVAQLSVQRRMRPDISKLIRETIYPRLLDHDVTRHLPDVVGMRKNVFWLDHDSVEESTQADKHQKSHSNLWEVNMTHALVRHIVRQGIYSSTDIAVLTPYTGQLQKLRAMMRNDFEVVLSERDQETLTRGGFNVEGASSESNETSGQVDPGFKPFQKKNMTELLRVATVDNFQGEEAKVVIVSLVRSNKEKKVGFLRTTNRINVLLSRAQHGLYLIGNTDTYLNQTMWASVHGMLQATDSVGKALGLCCPRHTDTEIQVSQPDDFARLSPEVARPLVERFYLADTHVQGLVANVIRRTRKTNPLSLTLYARNPAVDGLELATTTVRDVVTTAKIAALVYRPARFAVRTLDVRCDVMKHVHRVWRTVLGPANTGENVACRAPHHVVASHAISAAAESYPADISARDSVAKRARSTSAKHVQSIKKLESIFSK</sequence>
<evidence type="ECO:0000313" key="5">
    <source>
        <dbReference type="EMBL" id="KAK3175080.1"/>
    </source>
</evidence>
<evidence type="ECO:0008006" key="7">
    <source>
        <dbReference type="Google" id="ProtNLM"/>
    </source>
</evidence>
<keyword evidence="6" id="KW-1185">Reference proteome</keyword>
<keyword evidence="1" id="KW-0067">ATP-binding</keyword>
<keyword evidence="1" id="KW-0347">Helicase</keyword>
<feature type="domain" description="DNA2/NAM7 helicase-like C-terminal" evidence="4">
    <location>
        <begin position="858"/>
        <end position="1095"/>
    </location>
</feature>
<dbReference type="FunFam" id="3.40.50.300:FF:001660">
    <property type="entry name" value="NF-X1 finger and helicase protein, putative"/>
    <property type="match status" value="1"/>
</dbReference>
<evidence type="ECO:0000256" key="1">
    <source>
        <dbReference type="ARBA" id="ARBA00022806"/>
    </source>
</evidence>
<evidence type="ECO:0000259" key="3">
    <source>
        <dbReference type="Pfam" id="PF13086"/>
    </source>
</evidence>
<feature type="region of interest" description="Disordered" evidence="2">
    <location>
        <begin position="1008"/>
        <end position="1027"/>
    </location>
</feature>